<name>A0A1H7JBK4_9GAMM</name>
<evidence type="ECO:0000256" key="1">
    <source>
        <dbReference type="ARBA" id="ARBA00000085"/>
    </source>
</evidence>
<evidence type="ECO:0000313" key="15">
    <source>
        <dbReference type="Proteomes" id="UP000198807"/>
    </source>
</evidence>
<keyword evidence="6 11" id="KW-0812">Transmembrane</keyword>
<protein>
    <recommendedName>
        <fullName evidence="3">histidine kinase</fullName>
        <ecNumber evidence="3">2.7.13.3</ecNumber>
    </recommendedName>
</protein>
<dbReference type="Proteomes" id="UP000198807">
    <property type="component" value="Unassembled WGS sequence"/>
</dbReference>
<comment type="catalytic activity">
    <reaction evidence="1">
        <text>ATP + protein L-histidine = ADP + protein N-phospho-L-histidine.</text>
        <dbReference type="EC" id="2.7.13.3"/>
    </reaction>
</comment>
<evidence type="ECO:0000256" key="10">
    <source>
        <dbReference type="ARBA" id="ARBA00023136"/>
    </source>
</evidence>
<keyword evidence="15" id="KW-1185">Reference proteome</keyword>
<dbReference type="InterPro" id="IPR003594">
    <property type="entry name" value="HATPase_dom"/>
</dbReference>
<proteinExistence type="predicted"/>
<dbReference type="PANTHER" id="PTHR45436">
    <property type="entry name" value="SENSOR HISTIDINE KINASE YKOH"/>
    <property type="match status" value="1"/>
</dbReference>
<dbReference type="EMBL" id="FOBC01000004">
    <property type="protein sequence ID" value="SEK72069.1"/>
    <property type="molecule type" value="Genomic_DNA"/>
</dbReference>
<gene>
    <name evidence="14" type="ORF">SAMN04488129_10420</name>
</gene>
<evidence type="ECO:0000256" key="8">
    <source>
        <dbReference type="ARBA" id="ARBA00022989"/>
    </source>
</evidence>
<dbReference type="PRINTS" id="PR00344">
    <property type="entry name" value="BCTRLSENSOR"/>
</dbReference>
<dbReference type="Pfam" id="PF02518">
    <property type="entry name" value="HATPase_c"/>
    <property type="match status" value="1"/>
</dbReference>
<evidence type="ECO:0000256" key="6">
    <source>
        <dbReference type="ARBA" id="ARBA00022692"/>
    </source>
</evidence>
<reference evidence="15" key="1">
    <citation type="submission" date="2016-10" db="EMBL/GenBank/DDBJ databases">
        <authorList>
            <person name="Varghese N."/>
            <person name="Submissions S."/>
        </authorList>
    </citation>
    <scope>NUCLEOTIDE SEQUENCE [LARGE SCALE GENOMIC DNA]</scope>
    <source>
        <strain evidence="15">CGMCC 1.9150</strain>
    </source>
</reference>
<dbReference type="InterPro" id="IPR005467">
    <property type="entry name" value="His_kinase_dom"/>
</dbReference>
<organism evidence="14 15">
    <name type="scientific">Halomonas daqiaonensis</name>
    <dbReference type="NCBI Taxonomy" id="650850"/>
    <lineage>
        <taxon>Bacteria</taxon>
        <taxon>Pseudomonadati</taxon>
        <taxon>Pseudomonadota</taxon>
        <taxon>Gammaproteobacteria</taxon>
        <taxon>Oceanospirillales</taxon>
        <taxon>Halomonadaceae</taxon>
        <taxon>Halomonas</taxon>
    </lineage>
</organism>
<dbReference type="STRING" id="650850.SAMN04488129_10420"/>
<keyword evidence="10 11" id="KW-0472">Membrane</keyword>
<comment type="subcellular location">
    <subcellularLocation>
        <location evidence="2">Membrane</location>
    </subcellularLocation>
</comment>
<keyword evidence="5" id="KW-0808">Transferase</keyword>
<dbReference type="SUPFAM" id="SSF47384">
    <property type="entry name" value="Homodimeric domain of signal transducing histidine kinase"/>
    <property type="match status" value="1"/>
</dbReference>
<evidence type="ECO:0000256" key="7">
    <source>
        <dbReference type="ARBA" id="ARBA00022777"/>
    </source>
</evidence>
<dbReference type="InterPro" id="IPR050428">
    <property type="entry name" value="TCS_sensor_his_kinase"/>
</dbReference>
<keyword evidence="4" id="KW-0597">Phosphoprotein</keyword>
<feature type="domain" description="HAMP" evidence="13">
    <location>
        <begin position="196"/>
        <end position="247"/>
    </location>
</feature>
<feature type="transmembrane region" description="Helical" evidence="11">
    <location>
        <begin position="29"/>
        <end position="51"/>
    </location>
</feature>
<evidence type="ECO:0000256" key="2">
    <source>
        <dbReference type="ARBA" id="ARBA00004370"/>
    </source>
</evidence>
<keyword evidence="8 11" id="KW-1133">Transmembrane helix</keyword>
<dbReference type="GO" id="GO:0000155">
    <property type="term" value="F:phosphorelay sensor kinase activity"/>
    <property type="evidence" value="ECO:0007669"/>
    <property type="project" value="InterPro"/>
</dbReference>
<dbReference type="SUPFAM" id="SSF55874">
    <property type="entry name" value="ATPase domain of HSP90 chaperone/DNA topoisomerase II/histidine kinase"/>
    <property type="match status" value="1"/>
</dbReference>
<dbReference type="PROSITE" id="PS50885">
    <property type="entry name" value="HAMP"/>
    <property type="match status" value="1"/>
</dbReference>
<sequence>MWANRPSRHGAARAMSSLRIDRRSLRIRLLAWLSGIALVVAGMTWLLHGILLEDLARDFLGARLEREADHAVEQLRYDHLSTAAVLNSASRGFQVFHHLYVLRIGDETSASDPHWQAMLTSILDESDEALVEVREGQQHLLVYRRPFSIEGEGGVLLIGEDFSQVEAGLHRLHWWVGGIATTLLVLLVALNLLAVNRGLVPLSRLRDQLGELRTGERERLSLDVPSELDSLVVQLNRFMDEIDTRLQRSRDSVANLSHALKTPLAAVTQILRGSRPIDATRRQRLVARLEEVHAQLDAELRHSRIAGPHAGRMSELSRDGSRLVEMFRALYPDKRFHLSLPDQPDQRIPVESQDLSEILGIVLDNAGKWATREVHCRLCLDDRLTLVVDDDGPGVPEAELPLLGQRGRRLDEGRPGYGLGLSILDQLLTRYAGRVRYSLSPLGGLRVEITVPIDECVP</sequence>
<evidence type="ECO:0000256" key="4">
    <source>
        <dbReference type="ARBA" id="ARBA00022553"/>
    </source>
</evidence>
<dbReference type="SMART" id="SM00387">
    <property type="entry name" value="HATPase_c"/>
    <property type="match status" value="1"/>
</dbReference>
<evidence type="ECO:0000256" key="3">
    <source>
        <dbReference type="ARBA" id="ARBA00012438"/>
    </source>
</evidence>
<evidence type="ECO:0000256" key="5">
    <source>
        <dbReference type="ARBA" id="ARBA00022679"/>
    </source>
</evidence>
<evidence type="ECO:0000256" key="9">
    <source>
        <dbReference type="ARBA" id="ARBA00023012"/>
    </source>
</evidence>
<dbReference type="PANTHER" id="PTHR45436:SF5">
    <property type="entry name" value="SENSOR HISTIDINE KINASE TRCS"/>
    <property type="match status" value="1"/>
</dbReference>
<keyword evidence="7 14" id="KW-0418">Kinase</keyword>
<dbReference type="InterPro" id="IPR004358">
    <property type="entry name" value="Sig_transdc_His_kin-like_C"/>
</dbReference>
<evidence type="ECO:0000259" key="12">
    <source>
        <dbReference type="PROSITE" id="PS50109"/>
    </source>
</evidence>
<dbReference type="InterPro" id="IPR003660">
    <property type="entry name" value="HAMP_dom"/>
</dbReference>
<dbReference type="InterPro" id="IPR036890">
    <property type="entry name" value="HATPase_C_sf"/>
</dbReference>
<evidence type="ECO:0000259" key="13">
    <source>
        <dbReference type="PROSITE" id="PS50885"/>
    </source>
</evidence>
<dbReference type="PROSITE" id="PS50109">
    <property type="entry name" value="HIS_KIN"/>
    <property type="match status" value="1"/>
</dbReference>
<dbReference type="Gene3D" id="1.10.287.130">
    <property type="match status" value="1"/>
</dbReference>
<dbReference type="InterPro" id="IPR036097">
    <property type="entry name" value="HisK_dim/P_sf"/>
</dbReference>
<accession>A0A1H7JBK4</accession>
<dbReference type="EC" id="2.7.13.3" evidence="3"/>
<evidence type="ECO:0000313" key="14">
    <source>
        <dbReference type="EMBL" id="SEK72069.1"/>
    </source>
</evidence>
<evidence type="ECO:0000256" key="11">
    <source>
        <dbReference type="SAM" id="Phobius"/>
    </source>
</evidence>
<dbReference type="Gene3D" id="3.30.565.10">
    <property type="entry name" value="Histidine kinase-like ATPase, C-terminal domain"/>
    <property type="match status" value="1"/>
</dbReference>
<dbReference type="AlphaFoldDB" id="A0A1H7JBK4"/>
<keyword evidence="9" id="KW-0902">Two-component regulatory system</keyword>
<feature type="domain" description="Histidine kinase" evidence="12">
    <location>
        <begin position="255"/>
        <end position="455"/>
    </location>
</feature>
<dbReference type="GO" id="GO:0005886">
    <property type="term" value="C:plasma membrane"/>
    <property type="evidence" value="ECO:0007669"/>
    <property type="project" value="TreeGrafter"/>
</dbReference>
<feature type="transmembrane region" description="Helical" evidence="11">
    <location>
        <begin position="172"/>
        <end position="195"/>
    </location>
</feature>